<dbReference type="STRING" id="394096.DB31_0619"/>
<dbReference type="EMBL" id="JMCB01000001">
    <property type="protein sequence ID" value="KFE72357.1"/>
    <property type="molecule type" value="Genomic_DNA"/>
</dbReference>
<dbReference type="PANTHER" id="PTHR30290">
    <property type="entry name" value="PERIPLASMIC BINDING COMPONENT OF ABC TRANSPORTER"/>
    <property type="match status" value="1"/>
</dbReference>
<dbReference type="GO" id="GO:0030313">
    <property type="term" value="C:cell envelope"/>
    <property type="evidence" value="ECO:0007669"/>
    <property type="project" value="UniProtKB-SubCell"/>
</dbReference>
<name>A0A085WXE4_9BACT</name>
<evidence type="ECO:0000256" key="1">
    <source>
        <dbReference type="ARBA" id="ARBA00004196"/>
    </source>
</evidence>
<dbReference type="SUPFAM" id="SSF53850">
    <property type="entry name" value="Periplasmic binding protein-like II"/>
    <property type="match status" value="1"/>
</dbReference>
<dbReference type="InterPro" id="IPR039424">
    <property type="entry name" value="SBP_5"/>
</dbReference>
<dbReference type="InterPro" id="IPR000914">
    <property type="entry name" value="SBP_5_dom"/>
</dbReference>
<keyword evidence="3" id="KW-0813">Transport</keyword>
<feature type="signal peptide" evidence="5">
    <location>
        <begin position="1"/>
        <end position="20"/>
    </location>
</feature>
<dbReference type="GO" id="GO:1904680">
    <property type="term" value="F:peptide transmembrane transporter activity"/>
    <property type="evidence" value="ECO:0007669"/>
    <property type="project" value="TreeGrafter"/>
</dbReference>
<evidence type="ECO:0000256" key="4">
    <source>
        <dbReference type="ARBA" id="ARBA00022729"/>
    </source>
</evidence>
<keyword evidence="8" id="KW-1185">Reference proteome</keyword>
<dbReference type="Proteomes" id="UP000028725">
    <property type="component" value="Unassembled WGS sequence"/>
</dbReference>
<reference evidence="7 8" key="1">
    <citation type="submission" date="2014-04" db="EMBL/GenBank/DDBJ databases">
        <title>Genome assembly of Hyalangium minutum DSM 14724.</title>
        <authorList>
            <person name="Sharma G."/>
            <person name="Subramanian S."/>
        </authorList>
    </citation>
    <scope>NUCLEOTIDE SEQUENCE [LARGE SCALE GENOMIC DNA]</scope>
    <source>
        <strain evidence="7 8">DSM 14724</strain>
    </source>
</reference>
<dbReference type="PANTHER" id="PTHR30290:SF10">
    <property type="entry name" value="PERIPLASMIC OLIGOPEPTIDE-BINDING PROTEIN-RELATED"/>
    <property type="match status" value="1"/>
</dbReference>
<comment type="caution">
    <text evidence="7">The sequence shown here is derived from an EMBL/GenBank/DDBJ whole genome shotgun (WGS) entry which is preliminary data.</text>
</comment>
<dbReference type="OrthoDB" id="5488741at2"/>
<proteinExistence type="inferred from homology"/>
<feature type="chain" id="PRO_5001800244" evidence="5">
    <location>
        <begin position="21"/>
        <end position="460"/>
    </location>
</feature>
<dbReference type="AlphaFoldDB" id="A0A085WXE4"/>
<dbReference type="Gene3D" id="3.10.105.10">
    <property type="entry name" value="Dipeptide-binding Protein, Domain 3"/>
    <property type="match status" value="1"/>
</dbReference>
<organism evidence="7 8">
    <name type="scientific">Hyalangium minutum</name>
    <dbReference type="NCBI Taxonomy" id="394096"/>
    <lineage>
        <taxon>Bacteria</taxon>
        <taxon>Pseudomonadati</taxon>
        <taxon>Myxococcota</taxon>
        <taxon>Myxococcia</taxon>
        <taxon>Myxococcales</taxon>
        <taxon>Cystobacterineae</taxon>
        <taxon>Archangiaceae</taxon>
        <taxon>Hyalangium</taxon>
    </lineage>
</organism>
<evidence type="ECO:0000313" key="7">
    <source>
        <dbReference type="EMBL" id="KFE72357.1"/>
    </source>
</evidence>
<evidence type="ECO:0000256" key="2">
    <source>
        <dbReference type="ARBA" id="ARBA00005695"/>
    </source>
</evidence>
<evidence type="ECO:0000256" key="3">
    <source>
        <dbReference type="ARBA" id="ARBA00022448"/>
    </source>
</evidence>
<dbReference type="Pfam" id="PF00496">
    <property type="entry name" value="SBP_bac_5"/>
    <property type="match status" value="1"/>
</dbReference>
<sequence>MTLRHALACLLLLCATPGLAAGRIPYGGELRLAHNGSADPLGDPTLADSPVEAALYSFLSRPVCRLDASGAPRLAVARDLSRPMGQSVRLAMPSLSLANTLTRAWMRLTGTEAPTPYRALLFPVQGEARQLSSNGATVELPLSFPWPDMERALCHPALALPLTSVAPSLGPFSATAAKGLFEARLGYPEGRPYLDRLLLTATDDRGLARMWTAKQVHLELGVRPEAGVLTSPALYATYLSFSQRRVPADFRQAFESAIDREDLTRLFVRAPAVPMPHLLPPALLTQAPKPRPAAPGSAGGRAVTLLYDATNEDHRAVAERIQVKLHDRGYKVALEPLPRSLLRTRWAKGDYDMMLQSLLLPPVPGPALAIVLDAAGRKDLLGVELPLIGAVADMSARDAKARDRAVALGPSVQILPLYAQGLGMRVVPELGGLVLDAQGLPVLDGAYFVPAEPPPAGMSR</sequence>
<evidence type="ECO:0000313" key="8">
    <source>
        <dbReference type="Proteomes" id="UP000028725"/>
    </source>
</evidence>
<protein>
    <submittedName>
        <fullName evidence="7">Oligopeptide ABC transporter, periplasmic oligopeptide-binding protein OppA</fullName>
    </submittedName>
</protein>
<evidence type="ECO:0000259" key="6">
    <source>
        <dbReference type="Pfam" id="PF00496"/>
    </source>
</evidence>
<dbReference type="GO" id="GO:0015833">
    <property type="term" value="P:peptide transport"/>
    <property type="evidence" value="ECO:0007669"/>
    <property type="project" value="TreeGrafter"/>
</dbReference>
<evidence type="ECO:0000256" key="5">
    <source>
        <dbReference type="SAM" id="SignalP"/>
    </source>
</evidence>
<gene>
    <name evidence="7" type="ORF">DB31_0619</name>
</gene>
<dbReference type="PATRIC" id="fig|394096.3.peg.612"/>
<keyword evidence="4 5" id="KW-0732">Signal</keyword>
<comment type="subcellular location">
    <subcellularLocation>
        <location evidence="1">Cell envelope</location>
    </subcellularLocation>
</comment>
<accession>A0A085WXE4</accession>
<comment type="similarity">
    <text evidence="2">Belongs to the bacterial solute-binding protein 5 family.</text>
</comment>
<feature type="domain" description="Solute-binding protein family 5" evidence="6">
    <location>
        <begin position="181"/>
        <end position="359"/>
    </location>
</feature>
<dbReference type="RefSeq" id="WP_044181570.1">
    <property type="nucleotide sequence ID" value="NZ_JMCB01000001.1"/>
</dbReference>